<dbReference type="EMBL" id="JAAAUY010000394">
    <property type="protein sequence ID" value="KAF9330473.1"/>
    <property type="molecule type" value="Genomic_DNA"/>
</dbReference>
<keyword evidence="3 6" id="KW-0698">rRNA processing</keyword>
<name>A0A9P5SJ48_9FUNG</name>
<feature type="compositionally biased region" description="Acidic residues" evidence="7">
    <location>
        <begin position="134"/>
        <end position="145"/>
    </location>
</feature>
<evidence type="ECO:0000313" key="8">
    <source>
        <dbReference type="EMBL" id="KAF9330473.1"/>
    </source>
</evidence>
<feature type="compositionally biased region" description="Low complexity" evidence="7">
    <location>
        <begin position="148"/>
        <end position="158"/>
    </location>
</feature>
<dbReference type="PANTHER" id="PTHR15341">
    <property type="entry name" value="SUN-COR STEROID HORMONE RECEPTOR CO-REPRESSOR"/>
    <property type="match status" value="1"/>
</dbReference>
<dbReference type="GO" id="GO:0000460">
    <property type="term" value="P:maturation of 5.8S rRNA"/>
    <property type="evidence" value="ECO:0007669"/>
    <property type="project" value="TreeGrafter"/>
</dbReference>
<keyword evidence="4 6" id="KW-0694">RNA-binding</keyword>
<accession>A0A9P5SJ48</accession>
<dbReference type="AlphaFoldDB" id="A0A9P5SJ48"/>
<dbReference type="GO" id="GO:0010468">
    <property type="term" value="P:regulation of gene expression"/>
    <property type="evidence" value="ECO:0007669"/>
    <property type="project" value="TreeGrafter"/>
</dbReference>
<evidence type="ECO:0000256" key="2">
    <source>
        <dbReference type="ARBA" id="ARBA00009154"/>
    </source>
</evidence>
<evidence type="ECO:0000256" key="7">
    <source>
        <dbReference type="SAM" id="MobiDB-lite"/>
    </source>
</evidence>
<evidence type="ECO:0000256" key="5">
    <source>
        <dbReference type="ARBA" id="ARBA00023242"/>
    </source>
</evidence>
<evidence type="ECO:0000256" key="4">
    <source>
        <dbReference type="ARBA" id="ARBA00022884"/>
    </source>
</evidence>
<feature type="region of interest" description="Disordered" evidence="7">
    <location>
        <begin position="131"/>
        <end position="192"/>
    </location>
</feature>
<organism evidence="8 9">
    <name type="scientific">Podila minutissima</name>
    <dbReference type="NCBI Taxonomy" id="64525"/>
    <lineage>
        <taxon>Eukaryota</taxon>
        <taxon>Fungi</taxon>
        <taxon>Fungi incertae sedis</taxon>
        <taxon>Mucoromycota</taxon>
        <taxon>Mortierellomycotina</taxon>
        <taxon>Mortierellomycetes</taxon>
        <taxon>Mortierellales</taxon>
        <taxon>Mortierellaceae</taxon>
        <taxon>Podila</taxon>
    </lineage>
</organism>
<keyword evidence="9" id="KW-1185">Reference proteome</keyword>
<evidence type="ECO:0000256" key="3">
    <source>
        <dbReference type="ARBA" id="ARBA00022552"/>
    </source>
</evidence>
<dbReference type="GO" id="GO:0005730">
    <property type="term" value="C:nucleolus"/>
    <property type="evidence" value="ECO:0007669"/>
    <property type="project" value="TreeGrafter"/>
</dbReference>
<protein>
    <recommendedName>
        <fullName evidence="6">Exosome complex protein</fullName>
    </recommendedName>
</protein>
<evidence type="ECO:0000313" key="9">
    <source>
        <dbReference type="Proteomes" id="UP000696485"/>
    </source>
</evidence>
<dbReference type="GO" id="GO:0003723">
    <property type="term" value="F:RNA binding"/>
    <property type="evidence" value="ECO:0007669"/>
    <property type="project" value="UniProtKB-UniRule"/>
</dbReference>
<dbReference type="Proteomes" id="UP000696485">
    <property type="component" value="Unassembled WGS sequence"/>
</dbReference>
<sequence>MSSLPSDTLPANHRNATNVLLNTLAELETIFAPLFATPSSLSETLAKLDIEKRCQLELMIGYAINTLAFINLKTNGTAPNTHPVMHELKRIKQYTEKLRHVTQGNKPNMEVDKQAAERFIKGALAANLTAERNAEEETAQEEEKEEGSSSAPTPSSTSHTRKRGMDPFQGAETSKSSSKSSESRKKKSKSDK</sequence>
<keyword evidence="5 6" id="KW-0539">Nucleus</keyword>
<proteinExistence type="inferred from homology"/>
<reference evidence="8" key="1">
    <citation type="journal article" date="2020" name="Fungal Divers.">
        <title>Resolving the Mortierellaceae phylogeny through synthesis of multi-gene phylogenetics and phylogenomics.</title>
        <authorList>
            <person name="Vandepol N."/>
            <person name="Liber J."/>
            <person name="Desiro A."/>
            <person name="Na H."/>
            <person name="Kennedy M."/>
            <person name="Barry K."/>
            <person name="Grigoriev I.V."/>
            <person name="Miller A.N."/>
            <person name="O'Donnell K."/>
            <person name="Stajich J.E."/>
            <person name="Bonito G."/>
        </authorList>
    </citation>
    <scope>NUCLEOTIDE SEQUENCE</scope>
    <source>
        <strain evidence="8">NVP1</strain>
    </source>
</reference>
<dbReference type="GO" id="GO:0003677">
    <property type="term" value="F:DNA binding"/>
    <property type="evidence" value="ECO:0007669"/>
    <property type="project" value="TreeGrafter"/>
</dbReference>
<evidence type="ECO:0000256" key="6">
    <source>
        <dbReference type="RuleBase" id="RU368003"/>
    </source>
</evidence>
<comment type="similarity">
    <text evidence="2 6">Belongs to the C1D family.</text>
</comment>
<dbReference type="InterPro" id="IPR011082">
    <property type="entry name" value="Exosome-assoc_fac/DNA_repair"/>
</dbReference>
<dbReference type="PANTHER" id="PTHR15341:SF3">
    <property type="entry name" value="NUCLEAR NUCLEIC ACID-BINDING PROTEIN C1D"/>
    <property type="match status" value="1"/>
</dbReference>
<comment type="subcellular location">
    <subcellularLocation>
        <location evidence="1 6">Nucleus</location>
    </subcellularLocation>
</comment>
<dbReference type="Pfam" id="PF04000">
    <property type="entry name" value="Sas10_Utp3"/>
    <property type="match status" value="1"/>
</dbReference>
<comment type="function">
    <text evidence="6">Required for exosome-dependent processing of pre-rRNA and small nucleolar RNA (snRNA) precursors. Involved in processing of 35S pre-rRNA at the A0, A1 and A2 sites.</text>
</comment>
<evidence type="ECO:0000256" key="1">
    <source>
        <dbReference type="ARBA" id="ARBA00004123"/>
    </source>
</evidence>
<dbReference type="InterPro" id="IPR007146">
    <property type="entry name" value="Sas10/Utp3/C1D"/>
</dbReference>
<gene>
    <name evidence="8" type="ORF">BG006_006553</name>
</gene>
<comment type="caution">
    <text evidence="8">The sequence shown here is derived from an EMBL/GenBank/DDBJ whole genome shotgun (WGS) entry which is preliminary data.</text>
</comment>
<dbReference type="GO" id="GO:0000178">
    <property type="term" value="C:exosome (RNase complex)"/>
    <property type="evidence" value="ECO:0007669"/>
    <property type="project" value="TreeGrafter"/>
</dbReference>